<evidence type="ECO:0000256" key="2">
    <source>
        <dbReference type="ARBA" id="ARBA00007131"/>
    </source>
</evidence>
<evidence type="ECO:0000256" key="5">
    <source>
        <dbReference type="ARBA" id="ARBA00023052"/>
    </source>
</evidence>
<dbReference type="InterPro" id="IPR049557">
    <property type="entry name" value="Transketolase_CS"/>
</dbReference>
<feature type="non-terminal residue" evidence="7">
    <location>
        <position position="262"/>
    </location>
</feature>
<evidence type="ECO:0000256" key="1">
    <source>
        <dbReference type="ARBA" id="ARBA00001964"/>
    </source>
</evidence>
<evidence type="ECO:0000256" key="4">
    <source>
        <dbReference type="ARBA" id="ARBA00022723"/>
    </source>
</evidence>
<protein>
    <submittedName>
        <fullName evidence="7">Transketolase</fullName>
    </submittedName>
</protein>
<dbReference type="SUPFAM" id="SSF52518">
    <property type="entry name" value="Thiamin diphosphate-binding fold (THDP-binding)"/>
    <property type="match status" value="1"/>
</dbReference>
<evidence type="ECO:0000313" key="7">
    <source>
        <dbReference type="EMBL" id="GFP26982.1"/>
    </source>
</evidence>
<dbReference type="AlphaFoldDB" id="A0A6V8P353"/>
<keyword evidence="8" id="KW-1185">Reference proteome</keyword>
<dbReference type="InterPro" id="IPR029061">
    <property type="entry name" value="THDP-binding"/>
</dbReference>
<accession>A0A6V8P353</accession>
<proteinExistence type="inferred from homology"/>
<dbReference type="PROSITE" id="PS00801">
    <property type="entry name" value="TRANSKETOLASE_1"/>
    <property type="match status" value="1"/>
</dbReference>
<keyword evidence="3" id="KW-0808">Transferase</keyword>
<dbReference type="Pfam" id="PF00456">
    <property type="entry name" value="Transketolase_N"/>
    <property type="match status" value="1"/>
</dbReference>
<dbReference type="EMBL" id="BLRY01000011">
    <property type="protein sequence ID" value="GFP26982.1"/>
    <property type="molecule type" value="Genomic_DNA"/>
</dbReference>
<comment type="caution">
    <text evidence="7">The sequence shown here is derived from an EMBL/GenBank/DDBJ whole genome shotgun (WGS) entry which is preliminary data.</text>
</comment>
<name>A0A6V8P353_9ACTN</name>
<gene>
    <name evidence="7" type="ORF">HKBW3S33_00395</name>
</gene>
<dbReference type="PANTHER" id="PTHR47514">
    <property type="entry name" value="TRANSKETOLASE N-TERMINAL SECTION-RELATED"/>
    <property type="match status" value="1"/>
</dbReference>
<evidence type="ECO:0000256" key="3">
    <source>
        <dbReference type="ARBA" id="ARBA00022679"/>
    </source>
</evidence>
<feature type="domain" description="Transketolase N-terminal" evidence="6">
    <location>
        <begin position="17"/>
        <end position="257"/>
    </location>
</feature>
<dbReference type="PANTHER" id="PTHR47514:SF1">
    <property type="entry name" value="TRANSKETOLASE N-TERMINAL SECTION-RELATED"/>
    <property type="match status" value="1"/>
</dbReference>
<evidence type="ECO:0000259" key="6">
    <source>
        <dbReference type="Pfam" id="PF00456"/>
    </source>
</evidence>
<dbReference type="Proteomes" id="UP000591948">
    <property type="component" value="Unassembled WGS sequence"/>
</dbReference>
<reference evidence="7 8" key="1">
    <citation type="journal article" date="2020" name="Front. Microbiol.">
        <title>Single-cell genomics of novel Actinobacteria with the Wood-Ljungdahl pathway discovered in a serpentinizing system.</title>
        <authorList>
            <person name="Merino N."/>
            <person name="Kawai M."/>
            <person name="Boyd E.S."/>
            <person name="Colman D.R."/>
            <person name="McGlynn S.E."/>
            <person name="Nealson K.H."/>
            <person name="Kurokawa K."/>
            <person name="Hongoh Y."/>
        </authorList>
    </citation>
    <scope>NUCLEOTIDE SEQUENCE [LARGE SCALE GENOMIC DNA]</scope>
    <source>
        <strain evidence="7 8">S33</strain>
    </source>
</reference>
<comment type="cofactor">
    <cofactor evidence="1">
        <name>thiamine diphosphate</name>
        <dbReference type="ChEBI" id="CHEBI:58937"/>
    </cofactor>
</comment>
<dbReference type="Gene3D" id="3.40.50.970">
    <property type="match status" value="1"/>
</dbReference>
<dbReference type="GO" id="GO:0000287">
    <property type="term" value="F:magnesium ion binding"/>
    <property type="evidence" value="ECO:0007669"/>
    <property type="project" value="UniProtKB-ARBA"/>
</dbReference>
<comment type="similarity">
    <text evidence="2">Belongs to the transketolase family.</text>
</comment>
<dbReference type="CDD" id="cd02012">
    <property type="entry name" value="TPP_TK"/>
    <property type="match status" value="1"/>
</dbReference>
<evidence type="ECO:0000313" key="8">
    <source>
        <dbReference type="Proteomes" id="UP000591948"/>
    </source>
</evidence>
<dbReference type="InterPro" id="IPR005474">
    <property type="entry name" value="Transketolase_N"/>
</dbReference>
<dbReference type="RefSeq" id="WP_176233086.1">
    <property type="nucleotide sequence ID" value="NZ_BLRY01000011.1"/>
</dbReference>
<sequence>MALADKEIAALTEKAWEIRHLIVQTIVWAGGGHVGGALSQVEILIVLYYHYLNIDPRRPDWEDRDRVILSKGHGGVGYAPILADRGYFPMELLKEFNHTGSPFGMHLDRLKVPGVDASTGSLGHGLPMAVGMALGAKLQQKPWHTYCIVGDGESHEGSIWEAAMCAAHYKLDNLTGFVDRNRLCIDGDTEEIMALEPLKGKWASFGWYVLEIDGHDFKELGEAIEEARRTAGRPTMIIANTVKGKGVNFMEGEAAWHYGGLD</sequence>
<dbReference type="GO" id="GO:0016740">
    <property type="term" value="F:transferase activity"/>
    <property type="evidence" value="ECO:0007669"/>
    <property type="project" value="UniProtKB-KW"/>
</dbReference>
<keyword evidence="5" id="KW-0786">Thiamine pyrophosphate</keyword>
<keyword evidence="4" id="KW-0479">Metal-binding</keyword>
<organism evidence="7 8">
    <name type="scientific">Candidatus Hakubella thermalkaliphila</name>
    <dbReference type="NCBI Taxonomy" id="2754717"/>
    <lineage>
        <taxon>Bacteria</taxon>
        <taxon>Bacillati</taxon>
        <taxon>Actinomycetota</taxon>
        <taxon>Actinomycetota incertae sedis</taxon>
        <taxon>Candidatus Hakubellales</taxon>
        <taxon>Candidatus Hakubellaceae</taxon>
        <taxon>Candidatus Hakubella</taxon>
    </lineage>
</organism>